<dbReference type="PANTHER" id="PTHR42966">
    <property type="entry name" value="N-ACETYLNEURAMINATE SYNTHASE"/>
    <property type="match status" value="1"/>
</dbReference>
<sequence length="84" mass="9408">MSPLWCSDFQYYVYTSTLSTFVFLGKSVVAKVDIPKGTELKLDMFAVKVGEPKGIPPENMQELVGKKLKVDVKEDNSILTYEAT</sequence>
<dbReference type="SUPFAM" id="SSF51269">
    <property type="entry name" value="AFP III-like domain"/>
    <property type="match status" value="1"/>
</dbReference>
<evidence type="ECO:0000313" key="2">
    <source>
        <dbReference type="Ensembl" id="ENSLCAP00010019346.1"/>
    </source>
</evidence>
<evidence type="ECO:0000313" key="3">
    <source>
        <dbReference type="Proteomes" id="UP000314980"/>
    </source>
</evidence>
<dbReference type="InParanoid" id="A0A4W6D3D5"/>
<reference evidence="2" key="3">
    <citation type="submission" date="2025-09" db="UniProtKB">
        <authorList>
            <consortium name="Ensembl"/>
        </authorList>
    </citation>
    <scope>IDENTIFICATION</scope>
</reference>
<dbReference type="PANTHER" id="PTHR42966:SF1">
    <property type="entry name" value="SIALIC ACID SYNTHASE"/>
    <property type="match status" value="1"/>
</dbReference>
<reference evidence="3" key="1">
    <citation type="submission" date="2015-09" db="EMBL/GenBank/DDBJ databases">
        <authorList>
            <person name="Sai Rama Sridatta P."/>
        </authorList>
    </citation>
    <scope>NUCLEOTIDE SEQUENCE [LARGE SCALE GENOMIC DNA]</scope>
</reference>
<accession>A0A4W6D3D5</accession>
<keyword evidence="3" id="KW-1185">Reference proteome</keyword>
<evidence type="ECO:0000259" key="1">
    <source>
        <dbReference type="PROSITE" id="PS50844"/>
    </source>
</evidence>
<dbReference type="InterPro" id="IPR013974">
    <property type="entry name" value="SAF"/>
</dbReference>
<dbReference type="Pfam" id="PF08666">
    <property type="entry name" value="SAF"/>
    <property type="match status" value="1"/>
</dbReference>
<dbReference type="GeneTree" id="ENSGT00940000177765"/>
<feature type="domain" description="AFP-like" evidence="1">
    <location>
        <begin position="27"/>
        <end position="84"/>
    </location>
</feature>
<name>A0A4W6D3D5_LATCA</name>
<organism evidence="2 3">
    <name type="scientific">Lates calcarifer</name>
    <name type="common">Barramundi</name>
    <name type="synonym">Holocentrus calcarifer</name>
    <dbReference type="NCBI Taxonomy" id="8187"/>
    <lineage>
        <taxon>Eukaryota</taxon>
        <taxon>Metazoa</taxon>
        <taxon>Chordata</taxon>
        <taxon>Craniata</taxon>
        <taxon>Vertebrata</taxon>
        <taxon>Euteleostomi</taxon>
        <taxon>Actinopterygii</taxon>
        <taxon>Neopterygii</taxon>
        <taxon>Teleostei</taxon>
        <taxon>Neoteleostei</taxon>
        <taxon>Acanthomorphata</taxon>
        <taxon>Carangaria</taxon>
        <taxon>Carangaria incertae sedis</taxon>
        <taxon>Centropomidae</taxon>
        <taxon>Lates</taxon>
    </lineage>
</organism>
<dbReference type="CDD" id="cd11615">
    <property type="entry name" value="SAF_NeuB_like"/>
    <property type="match status" value="1"/>
</dbReference>
<dbReference type="InterPro" id="IPR057736">
    <property type="entry name" value="SAF_PseI/NeuA/NeuB"/>
</dbReference>
<reference evidence="2" key="2">
    <citation type="submission" date="2025-08" db="UniProtKB">
        <authorList>
            <consortium name="Ensembl"/>
        </authorList>
    </citation>
    <scope>IDENTIFICATION</scope>
</reference>
<dbReference type="GO" id="GO:0047444">
    <property type="term" value="F:N-acylneuraminate-9-phosphate synthase activity"/>
    <property type="evidence" value="ECO:0007669"/>
    <property type="project" value="TreeGrafter"/>
</dbReference>
<dbReference type="Ensembl" id="ENSLCAT00010019756.1">
    <property type="protein sequence ID" value="ENSLCAP00010019346.1"/>
    <property type="gene ID" value="ENSLCAG00010009125.1"/>
</dbReference>
<dbReference type="AlphaFoldDB" id="A0A4W6D3D5"/>
<dbReference type="InterPro" id="IPR006190">
    <property type="entry name" value="SAF_AFP_Neu5Ac"/>
</dbReference>
<dbReference type="InterPro" id="IPR051690">
    <property type="entry name" value="PseI-like"/>
</dbReference>
<proteinExistence type="predicted"/>
<dbReference type="STRING" id="8187.ENSLCAP00010019346"/>
<dbReference type="InterPro" id="IPR036732">
    <property type="entry name" value="AFP_Neu5c_C_sf"/>
</dbReference>
<dbReference type="Proteomes" id="UP000314980">
    <property type="component" value="Unassembled WGS sequence"/>
</dbReference>
<protein>
    <recommendedName>
        <fullName evidence="1">AFP-like domain-containing protein</fullName>
    </recommendedName>
</protein>
<dbReference type="Gene3D" id="3.90.1210.10">
    <property type="entry name" value="Antifreeze-like/N-acetylneuraminic acid synthase C-terminal domain"/>
    <property type="match status" value="1"/>
</dbReference>
<dbReference type="PROSITE" id="PS50844">
    <property type="entry name" value="AFP_LIKE"/>
    <property type="match status" value="1"/>
</dbReference>